<dbReference type="GO" id="GO:0016740">
    <property type="term" value="F:transferase activity"/>
    <property type="evidence" value="ECO:0007669"/>
    <property type="project" value="UniProtKB-ARBA"/>
</dbReference>
<dbReference type="EMBL" id="FIZX01000002">
    <property type="protein sequence ID" value="CZF82413.1"/>
    <property type="molecule type" value="Genomic_DNA"/>
</dbReference>
<evidence type="ECO:0000313" key="7">
    <source>
        <dbReference type="Proteomes" id="UP000071641"/>
    </source>
</evidence>
<name>A0A128F6J7_9GAMM</name>
<evidence type="ECO:0000256" key="5">
    <source>
        <dbReference type="SAM" id="Phobius"/>
    </source>
</evidence>
<dbReference type="AlphaFoldDB" id="A0A128F6J7"/>
<dbReference type="InterPro" id="IPR007318">
    <property type="entry name" value="Phopholipid_MeTrfase"/>
</dbReference>
<evidence type="ECO:0000256" key="2">
    <source>
        <dbReference type="ARBA" id="ARBA00022692"/>
    </source>
</evidence>
<keyword evidence="7" id="KW-1185">Reference proteome</keyword>
<keyword evidence="2 5" id="KW-0812">Transmembrane</keyword>
<feature type="transmembrane region" description="Helical" evidence="5">
    <location>
        <begin position="92"/>
        <end position="121"/>
    </location>
</feature>
<dbReference type="Gene3D" id="1.20.120.1630">
    <property type="match status" value="1"/>
</dbReference>
<comment type="subcellular location">
    <subcellularLocation>
        <location evidence="1">Endomembrane system</location>
        <topology evidence="1">Multi-pass membrane protein</topology>
    </subcellularLocation>
</comment>
<evidence type="ECO:0000256" key="4">
    <source>
        <dbReference type="ARBA" id="ARBA00023136"/>
    </source>
</evidence>
<protein>
    <recommendedName>
        <fullName evidence="8">Isoprenylcysteine carboxyl methyltransferase (ICMT) family protein</fullName>
    </recommendedName>
</protein>
<evidence type="ECO:0000313" key="6">
    <source>
        <dbReference type="EMBL" id="CZF82413.1"/>
    </source>
</evidence>
<keyword evidence="4 5" id="KW-0472">Membrane</keyword>
<feature type="transmembrane region" description="Helical" evidence="5">
    <location>
        <begin position="41"/>
        <end position="60"/>
    </location>
</feature>
<gene>
    <name evidence="6" type="ORF">GCE9029_03215</name>
</gene>
<evidence type="ECO:0008006" key="8">
    <source>
        <dbReference type="Google" id="ProtNLM"/>
    </source>
</evidence>
<proteinExistence type="predicted"/>
<organism evidence="6 7">
    <name type="scientific">Grimontia celer</name>
    <dbReference type="NCBI Taxonomy" id="1796497"/>
    <lineage>
        <taxon>Bacteria</taxon>
        <taxon>Pseudomonadati</taxon>
        <taxon>Pseudomonadota</taxon>
        <taxon>Gammaproteobacteria</taxon>
        <taxon>Vibrionales</taxon>
        <taxon>Vibrionaceae</taxon>
        <taxon>Grimontia</taxon>
    </lineage>
</organism>
<accession>A0A128F6J7</accession>
<dbReference type="STRING" id="1796497.GCE9029_03215"/>
<dbReference type="PANTHER" id="PTHR12714">
    <property type="entry name" value="PROTEIN-S ISOPRENYLCYSTEINE O-METHYLTRANSFERASE"/>
    <property type="match status" value="1"/>
</dbReference>
<dbReference type="OrthoDB" id="9811969at2"/>
<dbReference type="PANTHER" id="PTHR12714:SF24">
    <property type="entry name" value="SLR1182 PROTEIN"/>
    <property type="match status" value="1"/>
</dbReference>
<keyword evidence="3 5" id="KW-1133">Transmembrane helix</keyword>
<dbReference type="Pfam" id="PF04191">
    <property type="entry name" value="PEMT"/>
    <property type="match status" value="1"/>
</dbReference>
<dbReference type="Proteomes" id="UP000071641">
    <property type="component" value="Unassembled WGS sequence"/>
</dbReference>
<evidence type="ECO:0000256" key="1">
    <source>
        <dbReference type="ARBA" id="ARBA00004127"/>
    </source>
</evidence>
<sequence>MNSLKLKIPPVIVVALVLALMKVISLFTPASEWLVSLPSGLPLLFVAIGAFVAVSGVVEFRRHKTTVNPMLTTEATALVSGGIYKITRNPMYLGMLLALVGGIFYWANLFTALGCLAFVLYMNRFQIEPEEEYLTGQFPDAFTEYMTKVRRWI</sequence>
<dbReference type="GO" id="GO:0012505">
    <property type="term" value="C:endomembrane system"/>
    <property type="evidence" value="ECO:0007669"/>
    <property type="project" value="UniProtKB-SubCell"/>
</dbReference>
<evidence type="ECO:0000256" key="3">
    <source>
        <dbReference type="ARBA" id="ARBA00022989"/>
    </source>
</evidence>
<dbReference type="RefSeq" id="WP_062664658.1">
    <property type="nucleotide sequence ID" value="NZ_FIZX01000002.1"/>
</dbReference>
<reference evidence="7" key="1">
    <citation type="submission" date="2016-02" db="EMBL/GenBank/DDBJ databases">
        <authorList>
            <person name="Rodrigo-Torres Lidia"/>
            <person name="Arahal R.David."/>
        </authorList>
    </citation>
    <scope>NUCLEOTIDE SEQUENCE [LARGE SCALE GENOMIC DNA]</scope>
    <source>
        <strain evidence="7">CECT 9029</strain>
    </source>
</reference>